<proteinExistence type="predicted"/>
<dbReference type="EMBL" id="BPLR01020351">
    <property type="protein sequence ID" value="GIX77687.1"/>
    <property type="molecule type" value="Genomic_DNA"/>
</dbReference>
<keyword evidence="2" id="KW-1185">Reference proteome</keyword>
<dbReference type="AlphaFoldDB" id="A0AAV4MYR0"/>
<comment type="caution">
    <text evidence="1">The sequence shown here is derived from an EMBL/GenBank/DDBJ whole genome shotgun (WGS) entry which is preliminary data.</text>
</comment>
<gene>
    <name evidence="1" type="ORF">CEXT_640441</name>
</gene>
<sequence length="120" mass="13498">MAEQWAMAGDWVDTNLINTGLSRAMDLRYCVDAMCVETSIDKPPFDSPLLFRVGALIHRISFDRPFRMILKSREINYVYGVLTCGLAYVINTELSRAMGLMTIVKVKSNGQGRGPEIHLD</sequence>
<accession>A0AAV4MYR0</accession>
<protein>
    <submittedName>
        <fullName evidence="1">Uncharacterized protein</fullName>
    </submittedName>
</protein>
<evidence type="ECO:0000313" key="1">
    <source>
        <dbReference type="EMBL" id="GIX77687.1"/>
    </source>
</evidence>
<evidence type="ECO:0000313" key="2">
    <source>
        <dbReference type="Proteomes" id="UP001054945"/>
    </source>
</evidence>
<reference evidence="1 2" key="1">
    <citation type="submission" date="2021-06" db="EMBL/GenBank/DDBJ databases">
        <title>Caerostris extrusa draft genome.</title>
        <authorList>
            <person name="Kono N."/>
            <person name="Arakawa K."/>
        </authorList>
    </citation>
    <scope>NUCLEOTIDE SEQUENCE [LARGE SCALE GENOMIC DNA]</scope>
</reference>
<dbReference type="Proteomes" id="UP001054945">
    <property type="component" value="Unassembled WGS sequence"/>
</dbReference>
<organism evidence="1 2">
    <name type="scientific">Caerostris extrusa</name>
    <name type="common">Bark spider</name>
    <name type="synonym">Caerostris bankana</name>
    <dbReference type="NCBI Taxonomy" id="172846"/>
    <lineage>
        <taxon>Eukaryota</taxon>
        <taxon>Metazoa</taxon>
        <taxon>Ecdysozoa</taxon>
        <taxon>Arthropoda</taxon>
        <taxon>Chelicerata</taxon>
        <taxon>Arachnida</taxon>
        <taxon>Araneae</taxon>
        <taxon>Araneomorphae</taxon>
        <taxon>Entelegynae</taxon>
        <taxon>Araneoidea</taxon>
        <taxon>Araneidae</taxon>
        <taxon>Caerostris</taxon>
    </lineage>
</organism>
<name>A0AAV4MYR0_CAEEX</name>